<dbReference type="EMBL" id="JAFHKJ010000006">
    <property type="protein sequence ID" value="MBN2974634.1"/>
    <property type="molecule type" value="Genomic_DNA"/>
</dbReference>
<evidence type="ECO:0000313" key="2">
    <source>
        <dbReference type="Proteomes" id="UP001154860"/>
    </source>
</evidence>
<gene>
    <name evidence="1" type="ORF">JWR99_00955</name>
</gene>
<dbReference type="CDD" id="cd14729">
    <property type="entry name" value="RtxA-like"/>
    <property type="match status" value="2"/>
</dbReference>
<evidence type="ECO:0000313" key="1">
    <source>
        <dbReference type="EMBL" id="MBN2974634.1"/>
    </source>
</evidence>
<dbReference type="Gene3D" id="3.40.50.11550">
    <property type="match status" value="2"/>
</dbReference>
<accession>A0A9X0Y8R0</accession>
<keyword evidence="2" id="KW-1185">Reference proteome</keyword>
<protein>
    <submittedName>
        <fullName evidence="1">Membrane-targeted effector domain-containing toxin</fullName>
    </submittedName>
</protein>
<dbReference type="RefSeq" id="WP_205489678.1">
    <property type="nucleotide sequence ID" value="NZ_JAFHKI010000036.1"/>
</dbReference>
<sequence length="1924" mass="215686">MTTSSNTSFFFEQLKTSLNQIAQSTGLLENNGHAMESLPPELGRLKRYNEQLLLDNRQVASAAKLTYQNLAGLNLKGAAGTLLRESTHTALNARLAYLEQQAELQHKPRKNRLMDIAVEALLDEAKLKVKNSLLAPSDQALVERTVGFLPPASRPGTYALTFEYRAQNIEFAGAFVLTTLREPVRSLATDVDVGPVLLFTPTRGLESFDSLRHLDETLLQCMQSLSSRNEVLGCLPRQYQHLHTAAIWPIELSAIGPGTVTEHTYNALHAKRTQDIAYALSSERTPELSPRQLVDELDRALAACQLDLSLRLDLYTRSLQERTLLLAAPDWYRSATAAQRQQLARHFSEYEASHQETQALFGKGVSPQACARLQLLERLERDHDYDDLHPDQLIITTRRQVAGVGTYQDSHTLVELVLRGLHVDDDKPGSDFLNHSVLSYQGQSLPQQYEDLSIRYLIDLTRSLSPRLDFAEEQRRAHSQPALKQALQTTLDRRTETSNYLALLHGHITADEHEWLRGRQQNDQTLKAKTVKVHGAQLKDVMVLCRTDAQGEITRVLLYTPGAPRDEQLKGFNSEQACKDHIYVWFPAPGMPGPYPMADYLFEQVLSRFRQSLKKALHHYVQSHTQPDDIITFETMSSYADCLNHMVDFMLVTQEEEETLTTPSWLRSCSSADRQLRLTLADDAHGAEQTYQNAFKEHTRFPDFDSFLLTTAKTHLNALLGNPAGDVDPRDVWFYPSRRPTDLLADIKSFSYLELFRDGYDAFGLKHLIPLYHAFDAINRNTVIKAPAGVDLKGLTLDKAVESAKGIWIGERYVEAIKHLLINPNDPRYSERRTAVLSVQQLQMKSCALESRLCGHIATAEQRWLVQSIESLGDNSPATRQRFKIYPLQIDSHVIDGCYVFTYPNEYTLLYTPNAPDGIAFRRAKLFNYMLKNISGIIDYYCARCLLRNQLALRNFLESSKGSLPAQDPTTPGRPLYDAPEHAGTALPLLNEPTFAFYNNKLQFIIDNVKATTTSRLDAVMNVIWSCVDVLEIVLAVVTIPFPPLSLAVGAAFMFKDAMLALIAYTQGDKEAAFGHYLAALANAAGGLLTDLKPTLRALGKFNKLPARPIFRTVENSNLIDAVQRLQPPNPAHPRPSFAAADMQPVVYNGETFWASRTADPLGRFLLYRYDAVTQSLQSTARLVNKNVEGKWVRSGARGGAPTRPTVADTPLDRYEMPEQHRRKMTQVLNPNYKRDLTQYSEALDLNIAPSLVREEIESLRPVRERYLLQVDQLTRDANQYFRDLEPLIPRADVLTVEPSASHASIIEQLFKESNGLVIGETHHSIASKKFLIDNMPTLSRQGVKTLYVEHLPRDVFQGKLDQYNTTGASRNVTDQLNAVDERLALGKHTKYSYSRLLTAARAQKIQVKGLDASTSYDLDGALELPDTPSFSHRSNTLTNFYSHKVIGIDTAQKTDERWIALVEQKRTNTYHGVPGIADLEKTASLRIVDVPTGDPVSIGPDIAGDIAGDPLAKADFRLKLESDYKKPEEPGPSTALPISAQSYSQFDLPAQYAVIYREQMAWPIGKRTFFATAYIETVAPKSQAQNAFKISRTKLGTEAEAFFKTFIPAPRTALEGVRDTITQTEFIDAVFSKTNGLVVGESHAATSSKRFLMDNMKHLAKTSGVKTLYLEHLTTDLHQASLDTLLQTGSMSKPLKEYLKSLDVGHGVPAGSRYSFRTLVERANKYGIRVRAIDCVASLRQDGSPYSRTEVMNYFAMRTIQADQVKHGAHRWVSLVGSAHTNWFQGTPGMVDLMDVVSLHVRDVAPVQAKGISRASRELHPEGSTLDADFRLDIATPGHTPEPAFVAFDRTRLRNIGDYAVEQTSPTDVRILHHSNSGEILETAVQFDDKGFLFIDRWNLKEHRARTLAYLLAALPRGMKRVN</sequence>
<name>A0A9X0Y8R0_9PSED</name>
<comment type="caution">
    <text evidence="1">The sequence shown here is derived from an EMBL/GenBank/DDBJ whole genome shotgun (WGS) entry which is preliminary data.</text>
</comment>
<reference evidence="1 2" key="1">
    <citation type="journal article" date="2021" name="Int. J. Syst. Evol. Microbiol.">
        <title>Pseudomonas lactucae sp. nov., a pathogen causing bacterial rot of lettuce in Japan.</title>
        <authorList>
            <person name="Sawada H."/>
            <person name="Fujikawa T."/>
            <person name="Satou M."/>
        </authorList>
    </citation>
    <scope>NUCLEOTIDE SEQUENCE [LARGE SCALE GENOMIC DNA]</scope>
    <source>
        <strain evidence="1 2">MAFF 301381</strain>
    </source>
</reference>
<reference evidence="1 2" key="2">
    <citation type="journal article" date="2023" name="Plant Pathol.">
        <title>Dismantling and reorganizing Pseudomonas marginalis sensu#lato.</title>
        <authorList>
            <person name="Sawada H."/>
            <person name="Fujikawa T."/>
            <person name="Satou M."/>
        </authorList>
    </citation>
    <scope>NUCLEOTIDE SEQUENCE [LARGE SCALE GENOMIC DNA]</scope>
    <source>
        <strain evidence="1 2">MAFF 301381</strain>
    </source>
</reference>
<organism evidence="1 2">
    <name type="scientific">Pseudomonas lactucae</name>
    <dbReference type="NCBI Taxonomy" id="2813360"/>
    <lineage>
        <taxon>Bacteria</taxon>
        <taxon>Pseudomonadati</taxon>
        <taxon>Pseudomonadota</taxon>
        <taxon>Gammaproteobacteria</taxon>
        <taxon>Pseudomonadales</taxon>
        <taxon>Pseudomonadaceae</taxon>
        <taxon>Pseudomonas</taxon>
    </lineage>
</organism>
<proteinExistence type="predicted"/>
<dbReference type="SUPFAM" id="SSF159501">
    <property type="entry name" value="EreA/ChaN-like"/>
    <property type="match status" value="2"/>
</dbReference>
<dbReference type="Proteomes" id="UP001154860">
    <property type="component" value="Unassembled WGS sequence"/>
</dbReference>